<accession>K0KSF6</accession>
<keyword evidence="1" id="KW-0472">Membrane</keyword>
<dbReference type="InParanoid" id="K0KSF6"/>
<reference evidence="2 3" key="1">
    <citation type="journal article" date="2012" name="Eukaryot. Cell">
        <title>Draft genome sequence of Wickerhamomyces ciferrii NRRL Y-1031 F-60-10.</title>
        <authorList>
            <person name="Schneider J."/>
            <person name="Andrea H."/>
            <person name="Blom J."/>
            <person name="Jaenicke S."/>
            <person name="Ruckert C."/>
            <person name="Schorsch C."/>
            <person name="Szczepanowski R."/>
            <person name="Farwick M."/>
            <person name="Goesmann A."/>
            <person name="Puhler A."/>
            <person name="Schaffer S."/>
            <person name="Tauch A."/>
            <person name="Kohler T."/>
            <person name="Brinkrolf K."/>
        </authorList>
    </citation>
    <scope>NUCLEOTIDE SEQUENCE [LARGE SCALE GENOMIC DNA]</scope>
    <source>
        <strain evidence="3">ATCC 14091 / BCRC 22168 / CBS 111 / JCM 3599 / NBRC 0793 / NRRL Y-1031 F-60-10</strain>
    </source>
</reference>
<name>K0KSF6_WICCF</name>
<evidence type="ECO:0000313" key="3">
    <source>
        <dbReference type="Proteomes" id="UP000009328"/>
    </source>
</evidence>
<evidence type="ECO:0000256" key="1">
    <source>
        <dbReference type="SAM" id="Phobius"/>
    </source>
</evidence>
<feature type="transmembrane region" description="Helical" evidence="1">
    <location>
        <begin position="32"/>
        <end position="61"/>
    </location>
</feature>
<feature type="transmembrane region" description="Helical" evidence="1">
    <location>
        <begin position="199"/>
        <end position="220"/>
    </location>
</feature>
<comment type="caution">
    <text evidence="2">The sequence shown here is derived from an EMBL/GenBank/DDBJ whole genome shotgun (WGS) entry which is preliminary data.</text>
</comment>
<dbReference type="EMBL" id="CAIF01000176">
    <property type="protein sequence ID" value="CCH44962.1"/>
    <property type="molecule type" value="Genomic_DNA"/>
</dbReference>
<protein>
    <submittedName>
        <fullName evidence="2">Membrane protein</fullName>
    </submittedName>
</protein>
<sequence>MADGDGNETDGTDSGSVNHFLLPNSWVGWAKIIFKVIAWLIYYLLVVISLVGFIISSALVLTNKIKNRDFQQNQNEEIENLIKSCSIVTRFISRKNLEAATALSEFDFDFKKHKNQFEEQLEEIRSLKNIQYLVCPNINQTVFENTSEETKTEWADSILSNSNHYISNLGNFISINLYGNKTTNGLITIVDYHIKIIQLWMLFSSFLILVYLIILTMATSNLHYSIPKFLGLMLLLLVEIVVLLLVI</sequence>
<keyword evidence="3" id="KW-1185">Reference proteome</keyword>
<dbReference type="AlphaFoldDB" id="K0KSF6"/>
<keyword evidence="1" id="KW-0812">Transmembrane</keyword>
<gene>
    <name evidence="2" type="ORF">BN7_4539</name>
</gene>
<evidence type="ECO:0000313" key="2">
    <source>
        <dbReference type="EMBL" id="CCH44962.1"/>
    </source>
</evidence>
<feature type="transmembrane region" description="Helical" evidence="1">
    <location>
        <begin position="226"/>
        <end position="246"/>
    </location>
</feature>
<organism evidence="2 3">
    <name type="scientific">Wickerhamomyces ciferrii (strain ATCC 14091 / BCRC 22168 / CBS 111 / JCM 3599 / NBRC 0793 / NRRL Y-1031 F-60-10)</name>
    <name type="common">Yeast</name>
    <name type="synonym">Pichia ciferrii</name>
    <dbReference type="NCBI Taxonomy" id="1206466"/>
    <lineage>
        <taxon>Eukaryota</taxon>
        <taxon>Fungi</taxon>
        <taxon>Dikarya</taxon>
        <taxon>Ascomycota</taxon>
        <taxon>Saccharomycotina</taxon>
        <taxon>Saccharomycetes</taxon>
        <taxon>Phaffomycetales</taxon>
        <taxon>Wickerhamomycetaceae</taxon>
        <taxon>Wickerhamomyces</taxon>
    </lineage>
</organism>
<keyword evidence="1" id="KW-1133">Transmembrane helix</keyword>
<proteinExistence type="predicted"/>
<dbReference type="HOGENOM" id="CLU_1125266_0_0_1"/>
<dbReference type="Proteomes" id="UP000009328">
    <property type="component" value="Unassembled WGS sequence"/>
</dbReference>